<reference evidence="2 3" key="1">
    <citation type="submission" date="2015-07" db="EMBL/GenBank/DDBJ databases">
        <title>High-quality genome of monoxenous trypanosomatid Leptomonas pyrrhocoris.</title>
        <authorList>
            <person name="Flegontov P."/>
            <person name="Butenko A."/>
            <person name="Firsov S."/>
            <person name="Vlcek C."/>
            <person name="Logacheva M.D."/>
            <person name="Field M."/>
            <person name="Filatov D."/>
            <person name="Flegontova O."/>
            <person name="Gerasimov E."/>
            <person name="Jackson A.P."/>
            <person name="Kelly S."/>
            <person name="Opperdoes F."/>
            <person name="O'Reilly A."/>
            <person name="Votypka J."/>
            <person name="Yurchenko V."/>
            <person name="Lukes J."/>
        </authorList>
    </citation>
    <scope>NUCLEOTIDE SEQUENCE [LARGE SCALE GENOMIC DNA]</scope>
    <source>
        <strain evidence="2">H10</strain>
    </source>
</reference>
<dbReference type="RefSeq" id="XP_015653826.1">
    <property type="nucleotide sequence ID" value="XM_015807744.1"/>
</dbReference>
<evidence type="ECO:0000313" key="2">
    <source>
        <dbReference type="EMBL" id="KPA75388.1"/>
    </source>
</evidence>
<name>A0A0N0DRZ9_LEPPY</name>
<dbReference type="GeneID" id="26908948"/>
<dbReference type="OrthoDB" id="272674at2759"/>
<evidence type="ECO:0000313" key="3">
    <source>
        <dbReference type="Proteomes" id="UP000037923"/>
    </source>
</evidence>
<dbReference type="EMBL" id="LGTL01000025">
    <property type="protein sequence ID" value="KPA75388.1"/>
    <property type="molecule type" value="Genomic_DNA"/>
</dbReference>
<feature type="region of interest" description="Disordered" evidence="1">
    <location>
        <begin position="165"/>
        <end position="243"/>
    </location>
</feature>
<feature type="compositionally biased region" description="Basic and acidic residues" evidence="1">
    <location>
        <begin position="227"/>
        <end position="243"/>
    </location>
</feature>
<dbReference type="Proteomes" id="UP000037923">
    <property type="component" value="Unassembled WGS sequence"/>
</dbReference>
<gene>
    <name evidence="2" type="ORF">ABB37_08664</name>
</gene>
<organism evidence="2 3">
    <name type="scientific">Leptomonas pyrrhocoris</name>
    <name type="common">Firebug parasite</name>
    <dbReference type="NCBI Taxonomy" id="157538"/>
    <lineage>
        <taxon>Eukaryota</taxon>
        <taxon>Discoba</taxon>
        <taxon>Euglenozoa</taxon>
        <taxon>Kinetoplastea</taxon>
        <taxon>Metakinetoplastina</taxon>
        <taxon>Trypanosomatida</taxon>
        <taxon>Trypanosomatidae</taxon>
        <taxon>Leishmaniinae</taxon>
        <taxon>Leptomonas</taxon>
    </lineage>
</organism>
<evidence type="ECO:0000256" key="1">
    <source>
        <dbReference type="SAM" id="MobiDB-lite"/>
    </source>
</evidence>
<accession>A0A0N0DRZ9</accession>
<protein>
    <submittedName>
        <fullName evidence="2">Uncharacterized protein</fullName>
    </submittedName>
</protein>
<feature type="compositionally biased region" description="Low complexity" evidence="1">
    <location>
        <begin position="165"/>
        <end position="184"/>
    </location>
</feature>
<dbReference type="EMBL" id="LGTL01000025">
    <property type="protein sequence ID" value="KPA75387.1"/>
    <property type="molecule type" value="Genomic_DNA"/>
</dbReference>
<dbReference type="AlphaFoldDB" id="A0A0N0DRZ9"/>
<dbReference type="RefSeq" id="XP_015653827.1">
    <property type="nucleotide sequence ID" value="XM_015807745.1"/>
</dbReference>
<sequence length="400" mass="42193">MQFVFVVKGQGASVPQTLVTDRLLVVATRETVHRKRYGREREKKKYAGAGLTAAGAPLQISGTRLRDLCWSASPLSATLSIERDDLTFHCAMVQTPYAQRSADAELDTVPLRVIAADELEHVYFNLHEDLLLDGRLVVFTHADNLLHVGIDADAWAEAQAAAAGAAGSSEAGPTTTTATPMTAASGGGAAGSSGGANTSNNTLSDEAAAAANSQKRQRRSGPVWGEDEGRPTARRLDSPHTPHSLLKKEQVLAVVPAAVSSEDIKALNELCDRGQMACLDASLADFFCCQCGHLPLLTLTMSCCGAVLCERCAPTPPTVEGVSAADRACPVCGEEPLDPPLSHPSRDVKVAKLVKELKVLYHPQLQALQAPKESQPPSTAVSTPSTPPFVLPSTPVLGPR</sequence>
<comment type="caution">
    <text evidence="2">The sequence shown here is derived from an EMBL/GenBank/DDBJ whole genome shotgun (WGS) entry which is preliminary data.</text>
</comment>
<dbReference type="VEuPathDB" id="TriTrypDB:LpyrH10_25_1620"/>
<dbReference type="OMA" id="QCYHLPL"/>
<keyword evidence="3" id="KW-1185">Reference proteome</keyword>
<feature type="region of interest" description="Disordered" evidence="1">
    <location>
        <begin position="368"/>
        <end position="400"/>
    </location>
</feature>
<feature type="compositionally biased region" description="Gly residues" evidence="1">
    <location>
        <begin position="185"/>
        <end position="194"/>
    </location>
</feature>
<proteinExistence type="predicted"/>